<dbReference type="EMBL" id="CP030759">
    <property type="protein sequence ID" value="AXA36031.1"/>
    <property type="molecule type" value="Genomic_DNA"/>
</dbReference>
<dbReference type="InterPro" id="IPR014729">
    <property type="entry name" value="Rossmann-like_a/b/a_fold"/>
</dbReference>
<evidence type="ECO:0000313" key="10">
    <source>
        <dbReference type="Proteomes" id="UP000262583"/>
    </source>
</evidence>
<keyword evidence="4" id="KW-0547">Nucleotide-binding</keyword>
<dbReference type="GO" id="GO:0016779">
    <property type="term" value="F:nucleotidyltransferase activity"/>
    <property type="evidence" value="ECO:0007669"/>
    <property type="project" value="UniProtKB-KW"/>
</dbReference>
<evidence type="ECO:0000256" key="3">
    <source>
        <dbReference type="ARBA" id="ARBA00022695"/>
    </source>
</evidence>
<dbReference type="InterPro" id="IPR050385">
    <property type="entry name" value="Archaeal_FAD_synthase"/>
</dbReference>
<evidence type="ECO:0000256" key="6">
    <source>
        <dbReference type="ARBA" id="ARBA00023277"/>
    </source>
</evidence>
<proteinExistence type="predicted"/>
<gene>
    <name evidence="9" type="ORF">BRCON_1254</name>
</gene>
<organism evidence="9 10">
    <name type="scientific">Sumerlaea chitinivorans</name>
    <dbReference type="NCBI Taxonomy" id="2250252"/>
    <lineage>
        <taxon>Bacteria</taxon>
        <taxon>Candidatus Sumerlaeota</taxon>
        <taxon>Candidatus Sumerlaeia</taxon>
        <taxon>Candidatus Sumerlaeales</taxon>
        <taxon>Candidatus Sumerlaeaceae</taxon>
        <taxon>Candidatus Sumerlaea</taxon>
    </lineage>
</organism>
<dbReference type="NCBIfam" id="TIGR00125">
    <property type="entry name" value="cyt_tran_rel"/>
    <property type="match status" value="1"/>
</dbReference>
<evidence type="ECO:0000256" key="1">
    <source>
        <dbReference type="ARBA" id="ARBA00012519"/>
    </source>
</evidence>
<keyword evidence="2" id="KW-0808">Transferase</keyword>
<dbReference type="PANTHER" id="PTHR43793:SF2">
    <property type="entry name" value="BIFUNCTIONAL PROTEIN HLDE"/>
    <property type="match status" value="1"/>
</dbReference>
<evidence type="ECO:0000256" key="7">
    <source>
        <dbReference type="ARBA" id="ARBA00047428"/>
    </source>
</evidence>
<protein>
    <recommendedName>
        <fullName evidence="1">D-glycero-beta-D-manno-heptose 1-phosphate adenylyltransferase</fullName>
        <ecNumber evidence="1">2.7.7.70</ecNumber>
    </recommendedName>
</protein>
<dbReference type="NCBIfam" id="TIGR02199">
    <property type="entry name" value="rfaE_dom_II"/>
    <property type="match status" value="1"/>
</dbReference>
<dbReference type="EC" id="2.7.7.70" evidence="1"/>
<name>A0A2Z4Y494_SUMC1</name>
<evidence type="ECO:0000256" key="2">
    <source>
        <dbReference type="ARBA" id="ARBA00022679"/>
    </source>
</evidence>
<sequence length="163" mass="17933">MEGVLSWEEARDRIAELQAQDKKVVFTNGVFDLIHPGHICYLREARALGDALIVALNSDESVQRIKGSLRPILPLVERARLIGALEMVDMVTAFDEDTPLEVIRALQPDILVKGGDYSPDQVVGKDFVESYGGKCLTLSLVEGVSTTTIIQRILRSAQIAKSK</sequence>
<dbReference type="GO" id="GO:0005524">
    <property type="term" value="F:ATP binding"/>
    <property type="evidence" value="ECO:0007669"/>
    <property type="project" value="UniProtKB-KW"/>
</dbReference>
<evidence type="ECO:0000313" key="9">
    <source>
        <dbReference type="EMBL" id="AXA36031.1"/>
    </source>
</evidence>
<dbReference type="PANTHER" id="PTHR43793">
    <property type="entry name" value="FAD SYNTHASE"/>
    <property type="match status" value="1"/>
</dbReference>
<dbReference type="InterPro" id="IPR004821">
    <property type="entry name" value="Cyt_trans-like"/>
</dbReference>
<dbReference type="Proteomes" id="UP000262583">
    <property type="component" value="Chromosome"/>
</dbReference>
<keyword evidence="6" id="KW-0119">Carbohydrate metabolism</keyword>
<dbReference type="GO" id="GO:0005975">
    <property type="term" value="P:carbohydrate metabolic process"/>
    <property type="evidence" value="ECO:0007669"/>
    <property type="project" value="InterPro"/>
</dbReference>
<dbReference type="AlphaFoldDB" id="A0A2Z4Y494"/>
<dbReference type="Pfam" id="PF01467">
    <property type="entry name" value="CTP_transf_like"/>
    <property type="match status" value="1"/>
</dbReference>
<reference evidence="9 10" key="1">
    <citation type="submission" date="2018-05" db="EMBL/GenBank/DDBJ databases">
        <title>A metagenomic window into the 2 km-deep terrestrial subsurface aquifer revealed taxonomically and functionally diverse microbial community comprising novel uncultured bacterial lineages.</title>
        <authorList>
            <person name="Kadnikov V.V."/>
            <person name="Mardanov A.V."/>
            <person name="Beletsky A.V."/>
            <person name="Banks D."/>
            <person name="Pimenov N.V."/>
            <person name="Frank Y.A."/>
            <person name="Karnachuk O.V."/>
            <person name="Ravin N.V."/>
        </authorList>
    </citation>
    <scope>NUCLEOTIDE SEQUENCE [LARGE SCALE GENOMIC DNA]</scope>
    <source>
        <strain evidence="9">BY</strain>
    </source>
</reference>
<feature type="domain" description="Cytidyltransferase-like" evidence="8">
    <location>
        <begin position="26"/>
        <end position="135"/>
    </location>
</feature>
<comment type="catalytic activity">
    <reaction evidence="7">
        <text>D-glycero-beta-D-manno-heptose 1-phosphate + ATP + H(+) = ADP-D-glycero-beta-D-manno-heptose + diphosphate</text>
        <dbReference type="Rhea" id="RHEA:27465"/>
        <dbReference type="ChEBI" id="CHEBI:15378"/>
        <dbReference type="ChEBI" id="CHEBI:30616"/>
        <dbReference type="ChEBI" id="CHEBI:33019"/>
        <dbReference type="ChEBI" id="CHEBI:59967"/>
        <dbReference type="ChEBI" id="CHEBI:61593"/>
        <dbReference type="EC" id="2.7.7.70"/>
    </reaction>
</comment>
<evidence type="ECO:0000259" key="8">
    <source>
        <dbReference type="Pfam" id="PF01467"/>
    </source>
</evidence>
<dbReference type="KEGG" id="schv:BRCON_1254"/>
<accession>A0A2Z4Y494</accession>
<dbReference type="Gene3D" id="3.40.50.620">
    <property type="entry name" value="HUPs"/>
    <property type="match status" value="1"/>
</dbReference>
<dbReference type="InterPro" id="IPR011914">
    <property type="entry name" value="RfaE_dom_II"/>
</dbReference>
<dbReference type="SUPFAM" id="SSF52374">
    <property type="entry name" value="Nucleotidylyl transferase"/>
    <property type="match status" value="1"/>
</dbReference>
<keyword evidence="5" id="KW-0067">ATP-binding</keyword>
<keyword evidence="3" id="KW-0548">Nucleotidyltransferase</keyword>
<dbReference type="GO" id="GO:0016773">
    <property type="term" value="F:phosphotransferase activity, alcohol group as acceptor"/>
    <property type="evidence" value="ECO:0007669"/>
    <property type="project" value="InterPro"/>
</dbReference>
<evidence type="ECO:0000256" key="5">
    <source>
        <dbReference type="ARBA" id="ARBA00022840"/>
    </source>
</evidence>
<evidence type="ECO:0000256" key="4">
    <source>
        <dbReference type="ARBA" id="ARBA00022741"/>
    </source>
</evidence>